<dbReference type="InterPro" id="IPR051450">
    <property type="entry name" value="Gfo/Idh/MocA_Oxidoreductases"/>
</dbReference>
<dbReference type="PANTHER" id="PTHR43377">
    <property type="entry name" value="BILIVERDIN REDUCTASE A"/>
    <property type="match status" value="1"/>
</dbReference>
<evidence type="ECO:0000313" key="4">
    <source>
        <dbReference type="EMBL" id="KAK4177685.1"/>
    </source>
</evidence>
<feature type="compositionally biased region" description="Pro residues" evidence="1">
    <location>
        <begin position="12"/>
        <end position="21"/>
    </location>
</feature>
<sequence>MEDETSRDQGVIPPPPPPVSECPPRLLVIGAGSRGRAYARAVISSSNGVLTAVAEPDDYKRNKFGTAMIWGSNPSPPEGASFKDWRAFLAYETERRARARAGEKDVPLGIDAAFVCVLDEMHREVVVALSQLGGIHIMCEKPLATTLDDCIDMYKALQDNVDVTGQQKVFSIGHVLRYSPHNKLLRKLLLEDRVIGDILSVVHTEPVGWWHFTHSYVRGNWRRENTSAPSLLTKSCHDIDVLLWLLCSPPDCSSPDCPPPHLPSTVSSTGSLQYFKRSRKPAAAGTATNCLSCPVEKSCKYSAKRIYVGPELVGLGTGNRGWPMSIVLPDIESYGSEQDAEAAVLANLAKDYDDSTPDPHVAQRNWFGRCVYESDNDVCDEQIVTITWDEDPKPSHLPGHGGSSGTTAHAAPLADNLHGRGSKLATFHMVAQTKQVCERYTHLYGVDGEIFADSKIINVHNFNTGQTTTYNTHVESLGHGGGDVGLTRQFIMAVDMVKNHGWSTDRAQKELIGCTLDEVIRSHAMVFCAEKARKEKKVVDWAEWWSKEVKSRLEQV</sequence>
<dbReference type="Gene3D" id="3.40.50.720">
    <property type="entry name" value="NAD(P)-binding Rossmann-like Domain"/>
    <property type="match status" value="1"/>
</dbReference>
<dbReference type="InterPro" id="IPR036291">
    <property type="entry name" value="NAD(P)-bd_dom_sf"/>
</dbReference>
<dbReference type="SUPFAM" id="SSF55347">
    <property type="entry name" value="Glyceraldehyde-3-phosphate dehydrogenase-like, C-terminal domain"/>
    <property type="match status" value="1"/>
</dbReference>
<accession>A0AAN7A954</accession>
<evidence type="ECO:0000256" key="1">
    <source>
        <dbReference type="SAM" id="MobiDB-lite"/>
    </source>
</evidence>
<name>A0AAN7A954_9PEZI</name>
<protein>
    <submittedName>
        <fullName evidence="4">Oxidoreductase</fullName>
    </submittedName>
</protein>
<reference evidence="4" key="1">
    <citation type="journal article" date="2023" name="Mol. Phylogenet. Evol.">
        <title>Genome-scale phylogeny and comparative genomics of the fungal order Sordariales.</title>
        <authorList>
            <person name="Hensen N."/>
            <person name="Bonometti L."/>
            <person name="Westerberg I."/>
            <person name="Brannstrom I.O."/>
            <person name="Guillou S."/>
            <person name="Cros-Aarteil S."/>
            <person name="Calhoun S."/>
            <person name="Haridas S."/>
            <person name="Kuo A."/>
            <person name="Mondo S."/>
            <person name="Pangilinan J."/>
            <person name="Riley R."/>
            <person name="LaButti K."/>
            <person name="Andreopoulos B."/>
            <person name="Lipzen A."/>
            <person name="Chen C."/>
            <person name="Yan M."/>
            <person name="Daum C."/>
            <person name="Ng V."/>
            <person name="Clum A."/>
            <person name="Steindorff A."/>
            <person name="Ohm R.A."/>
            <person name="Martin F."/>
            <person name="Silar P."/>
            <person name="Natvig D.O."/>
            <person name="Lalanne C."/>
            <person name="Gautier V."/>
            <person name="Ament-Velasquez S.L."/>
            <person name="Kruys A."/>
            <person name="Hutchinson M.I."/>
            <person name="Powell A.J."/>
            <person name="Barry K."/>
            <person name="Miller A.N."/>
            <person name="Grigoriev I.V."/>
            <person name="Debuchy R."/>
            <person name="Gladieux P."/>
            <person name="Hiltunen Thoren M."/>
            <person name="Johannesson H."/>
        </authorList>
    </citation>
    <scope>NUCLEOTIDE SEQUENCE</scope>
    <source>
        <strain evidence="4">CBS 892.96</strain>
    </source>
</reference>
<dbReference type="SUPFAM" id="SSF51735">
    <property type="entry name" value="NAD(P)-binding Rossmann-fold domains"/>
    <property type="match status" value="1"/>
</dbReference>
<gene>
    <name evidence="4" type="ORF">QBC36DRAFT_126882</name>
</gene>
<feature type="region of interest" description="Disordered" evidence="1">
    <location>
        <begin position="1"/>
        <end position="24"/>
    </location>
</feature>
<dbReference type="Pfam" id="PF02894">
    <property type="entry name" value="GFO_IDH_MocA_C"/>
    <property type="match status" value="1"/>
</dbReference>
<dbReference type="GO" id="GO:0000166">
    <property type="term" value="F:nucleotide binding"/>
    <property type="evidence" value="ECO:0007669"/>
    <property type="project" value="InterPro"/>
</dbReference>
<dbReference type="PANTHER" id="PTHR43377:SF12">
    <property type="entry name" value="BINDING ROSSMANN FOLD OXIDOREDUCTASE, PUTATIVE (AFU_ORTHOLOGUE AFUA_3G11840)-RELATED"/>
    <property type="match status" value="1"/>
</dbReference>
<comment type="caution">
    <text evidence="4">The sequence shown here is derived from an EMBL/GenBank/DDBJ whole genome shotgun (WGS) entry which is preliminary data.</text>
</comment>
<feature type="region of interest" description="Disordered" evidence="1">
    <location>
        <begin position="389"/>
        <end position="411"/>
    </location>
</feature>
<proteinExistence type="predicted"/>
<evidence type="ECO:0000313" key="5">
    <source>
        <dbReference type="Proteomes" id="UP001302321"/>
    </source>
</evidence>
<evidence type="ECO:0000259" key="3">
    <source>
        <dbReference type="Pfam" id="PF02894"/>
    </source>
</evidence>
<dbReference type="EMBL" id="MU866158">
    <property type="protein sequence ID" value="KAK4177685.1"/>
    <property type="molecule type" value="Genomic_DNA"/>
</dbReference>
<feature type="domain" description="Gfo/Idh/MocA-like oxidoreductase N-terminal" evidence="2">
    <location>
        <begin position="25"/>
        <end position="160"/>
    </location>
</feature>
<evidence type="ECO:0000259" key="2">
    <source>
        <dbReference type="Pfam" id="PF01408"/>
    </source>
</evidence>
<dbReference type="Proteomes" id="UP001302321">
    <property type="component" value="Unassembled WGS sequence"/>
</dbReference>
<feature type="domain" description="Gfo/Idh/MocA-like oxidoreductase C-terminal" evidence="3">
    <location>
        <begin position="189"/>
        <end position="253"/>
    </location>
</feature>
<dbReference type="Gene3D" id="3.30.360.10">
    <property type="entry name" value="Dihydrodipicolinate Reductase, domain 2"/>
    <property type="match status" value="1"/>
</dbReference>
<keyword evidence="5" id="KW-1185">Reference proteome</keyword>
<dbReference type="AlphaFoldDB" id="A0AAN7A954"/>
<dbReference type="InterPro" id="IPR004104">
    <property type="entry name" value="Gfo/Idh/MocA-like_OxRdtase_C"/>
</dbReference>
<reference evidence="4" key="2">
    <citation type="submission" date="2023-05" db="EMBL/GenBank/DDBJ databases">
        <authorList>
            <consortium name="Lawrence Berkeley National Laboratory"/>
            <person name="Steindorff A."/>
            <person name="Hensen N."/>
            <person name="Bonometti L."/>
            <person name="Westerberg I."/>
            <person name="Brannstrom I.O."/>
            <person name="Guillou S."/>
            <person name="Cros-Aarteil S."/>
            <person name="Calhoun S."/>
            <person name="Haridas S."/>
            <person name="Kuo A."/>
            <person name="Mondo S."/>
            <person name="Pangilinan J."/>
            <person name="Riley R."/>
            <person name="Labutti K."/>
            <person name="Andreopoulos B."/>
            <person name="Lipzen A."/>
            <person name="Chen C."/>
            <person name="Yanf M."/>
            <person name="Daum C."/>
            <person name="Ng V."/>
            <person name="Clum A."/>
            <person name="Ohm R."/>
            <person name="Martin F."/>
            <person name="Silar P."/>
            <person name="Natvig D."/>
            <person name="Lalanne C."/>
            <person name="Gautier V."/>
            <person name="Ament-Velasquez S.L."/>
            <person name="Kruys A."/>
            <person name="Hutchinson M.I."/>
            <person name="Powell A.J."/>
            <person name="Barry K."/>
            <person name="Miller A.N."/>
            <person name="Grigoriev I.V."/>
            <person name="Debuchy R."/>
            <person name="Gladieux P."/>
            <person name="Thoren M.H."/>
            <person name="Johannesson H."/>
        </authorList>
    </citation>
    <scope>NUCLEOTIDE SEQUENCE</scope>
    <source>
        <strain evidence="4">CBS 892.96</strain>
    </source>
</reference>
<organism evidence="4 5">
    <name type="scientific">Triangularia setosa</name>
    <dbReference type="NCBI Taxonomy" id="2587417"/>
    <lineage>
        <taxon>Eukaryota</taxon>
        <taxon>Fungi</taxon>
        <taxon>Dikarya</taxon>
        <taxon>Ascomycota</taxon>
        <taxon>Pezizomycotina</taxon>
        <taxon>Sordariomycetes</taxon>
        <taxon>Sordariomycetidae</taxon>
        <taxon>Sordariales</taxon>
        <taxon>Podosporaceae</taxon>
        <taxon>Triangularia</taxon>
    </lineage>
</organism>
<dbReference type="InterPro" id="IPR000683">
    <property type="entry name" value="Gfo/Idh/MocA-like_OxRdtase_N"/>
</dbReference>
<dbReference type="Pfam" id="PF01408">
    <property type="entry name" value="GFO_IDH_MocA"/>
    <property type="match status" value="1"/>
</dbReference>